<organism evidence="1 2">
    <name type="scientific">Favolaschia claudopus</name>
    <dbReference type="NCBI Taxonomy" id="2862362"/>
    <lineage>
        <taxon>Eukaryota</taxon>
        <taxon>Fungi</taxon>
        <taxon>Dikarya</taxon>
        <taxon>Basidiomycota</taxon>
        <taxon>Agaricomycotina</taxon>
        <taxon>Agaricomycetes</taxon>
        <taxon>Agaricomycetidae</taxon>
        <taxon>Agaricales</taxon>
        <taxon>Marasmiineae</taxon>
        <taxon>Mycenaceae</taxon>
        <taxon>Favolaschia</taxon>
    </lineage>
</organism>
<name>A0AAW0AN66_9AGAR</name>
<evidence type="ECO:0000313" key="2">
    <source>
        <dbReference type="Proteomes" id="UP001362999"/>
    </source>
</evidence>
<comment type="caution">
    <text evidence="1">The sequence shown here is derived from an EMBL/GenBank/DDBJ whole genome shotgun (WGS) entry which is preliminary data.</text>
</comment>
<proteinExistence type="predicted"/>
<dbReference type="AlphaFoldDB" id="A0AAW0AN66"/>
<evidence type="ECO:0000313" key="1">
    <source>
        <dbReference type="EMBL" id="KAK7013871.1"/>
    </source>
</evidence>
<accession>A0AAW0AN66</accession>
<gene>
    <name evidence="1" type="ORF">R3P38DRAFT_2788133</name>
</gene>
<dbReference type="EMBL" id="JAWWNJ010000058">
    <property type="protein sequence ID" value="KAK7013871.1"/>
    <property type="molecule type" value="Genomic_DNA"/>
</dbReference>
<protein>
    <submittedName>
        <fullName evidence="1">Uncharacterized protein</fullName>
    </submittedName>
</protein>
<keyword evidence="2" id="KW-1185">Reference proteome</keyword>
<dbReference type="Proteomes" id="UP001362999">
    <property type="component" value="Unassembled WGS sequence"/>
</dbReference>
<reference evidence="1 2" key="1">
    <citation type="journal article" date="2024" name="J Genomics">
        <title>Draft genome sequencing and assembly of Favolaschia claudopus CIRM-BRFM 2984 isolated from oak limbs.</title>
        <authorList>
            <person name="Navarro D."/>
            <person name="Drula E."/>
            <person name="Chaduli D."/>
            <person name="Cazenave R."/>
            <person name="Ahrendt S."/>
            <person name="Wang J."/>
            <person name="Lipzen A."/>
            <person name="Daum C."/>
            <person name="Barry K."/>
            <person name="Grigoriev I.V."/>
            <person name="Favel A."/>
            <person name="Rosso M.N."/>
            <person name="Martin F."/>
        </authorList>
    </citation>
    <scope>NUCLEOTIDE SEQUENCE [LARGE SCALE GENOMIC DNA]</scope>
    <source>
        <strain evidence="1 2">CIRM-BRFM 2984</strain>
    </source>
</reference>
<sequence>MHGGKICDKICFVALVAPGNRHTAKHECLRSYDRLCVVWMLESLSIDLRKAQKNPEELKRYSSLIGLFVVPTRVADTKFIGGRQNVCCQSWTPAGAPLNPVSHGWQSRIDQLRKVEDGRPPELLISYLEPVRTFHGLATYAQVSCRNLYLLTDRRRVQRTSHQSDHVPLALASLAIPASAIIKSQRRLTSPPRVDDYSQESPSRLNVVQPLQVVSIFDRGVFFT</sequence>